<dbReference type="InterPro" id="IPR036188">
    <property type="entry name" value="FAD/NAD-bd_sf"/>
</dbReference>
<dbReference type="PANTHER" id="PTHR43734">
    <property type="entry name" value="PHYTOENE DESATURASE"/>
    <property type="match status" value="1"/>
</dbReference>
<name>A0A9X5BMJ9_9FIRM</name>
<accession>A0A9X5BMJ9</accession>
<evidence type="ECO:0000256" key="1">
    <source>
        <dbReference type="ARBA" id="ARBA00023002"/>
    </source>
</evidence>
<evidence type="ECO:0000256" key="3">
    <source>
        <dbReference type="ARBA" id="ARBA00038194"/>
    </source>
</evidence>
<dbReference type="SUPFAM" id="SSF51905">
    <property type="entry name" value="FAD/NAD(P)-binding domain"/>
    <property type="match status" value="1"/>
</dbReference>
<dbReference type="AlphaFoldDB" id="A0A9X5BMJ9"/>
<dbReference type="GO" id="GO:0016491">
    <property type="term" value="F:oxidoreductase activity"/>
    <property type="evidence" value="ECO:0007669"/>
    <property type="project" value="UniProtKB-KW"/>
</dbReference>
<evidence type="ECO:0000256" key="5">
    <source>
        <dbReference type="ARBA" id="ARBA00041900"/>
    </source>
</evidence>
<feature type="domain" description="Amine oxidase" evidence="8">
    <location>
        <begin position="15"/>
        <end position="488"/>
    </location>
</feature>
<evidence type="ECO:0000256" key="7">
    <source>
        <dbReference type="ARBA" id="ARBA00048532"/>
    </source>
</evidence>
<dbReference type="InterPro" id="IPR002937">
    <property type="entry name" value="Amino_oxidase"/>
</dbReference>
<comment type="catalytic activity">
    <reaction evidence="7">
        <text>all-trans-4,4'-diaponeurosporene + 2 AH2 + 2 O2 = 4,4'-diaponeurosporenal + 2 A + 3 H2O</text>
        <dbReference type="Rhea" id="RHEA:56104"/>
        <dbReference type="ChEBI" id="CHEBI:13193"/>
        <dbReference type="ChEBI" id="CHEBI:15377"/>
        <dbReference type="ChEBI" id="CHEBI:15379"/>
        <dbReference type="ChEBI" id="CHEBI:17499"/>
        <dbReference type="ChEBI" id="CHEBI:62743"/>
        <dbReference type="ChEBI" id="CHEBI:79065"/>
    </reaction>
</comment>
<protein>
    <recommendedName>
        <fullName evidence="4">4,4'-diaponeurosporene oxygenase</fullName>
    </recommendedName>
    <alternativeName>
        <fullName evidence="5">4,4'-diaponeurosporene oxidase</fullName>
    </alternativeName>
    <alternativeName>
        <fullName evidence="6">Carotenoid oxidase</fullName>
    </alternativeName>
</protein>
<comment type="similarity">
    <text evidence="3">Belongs to the carotenoid/retinoid oxidoreductase family. CrtP subfamily.</text>
</comment>
<dbReference type="RefSeq" id="WP_160562384.1">
    <property type="nucleotide sequence ID" value="NZ_QZDT01000101.1"/>
</dbReference>
<comment type="pathway">
    <text evidence="2">Carotenoid biosynthesis; staphyloxanthin biosynthesis; staphyloxanthin from farnesyl diphosphate: step 3/5.</text>
</comment>
<dbReference type="Gene3D" id="3.50.50.60">
    <property type="entry name" value="FAD/NAD(P)-binding domain"/>
    <property type="match status" value="2"/>
</dbReference>
<dbReference type="OrthoDB" id="9814556at2"/>
<evidence type="ECO:0000256" key="4">
    <source>
        <dbReference type="ARBA" id="ARBA00039159"/>
    </source>
</evidence>
<organism evidence="9 10">
    <name type="scientific">Parablautia muri</name>
    <dbReference type="NCBI Taxonomy" id="2320879"/>
    <lineage>
        <taxon>Bacteria</taxon>
        <taxon>Bacillati</taxon>
        <taxon>Bacillota</taxon>
        <taxon>Clostridia</taxon>
        <taxon>Lachnospirales</taxon>
        <taxon>Lachnospiraceae</taxon>
        <taxon>Parablautia</taxon>
    </lineage>
</organism>
<evidence type="ECO:0000256" key="6">
    <source>
        <dbReference type="ARBA" id="ARBA00042619"/>
    </source>
</evidence>
<keyword evidence="10" id="KW-1185">Reference proteome</keyword>
<dbReference type="Proteomes" id="UP001154420">
    <property type="component" value="Unassembled WGS sequence"/>
</dbReference>
<dbReference type="PANTHER" id="PTHR43734:SF7">
    <property type="entry name" value="4,4'-DIAPONEUROSPORENE OXYGENASE"/>
    <property type="match status" value="1"/>
</dbReference>
<keyword evidence="1" id="KW-0560">Oxidoreductase</keyword>
<dbReference type="Pfam" id="PF01593">
    <property type="entry name" value="Amino_oxidase"/>
    <property type="match status" value="1"/>
</dbReference>
<evidence type="ECO:0000313" key="9">
    <source>
        <dbReference type="EMBL" id="NBJ95497.1"/>
    </source>
</evidence>
<evidence type="ECO:0000313" key="10">
    <source>
        <dbReference type="Proteomes" id="UP001154420"/>
    </source>
</evidence>
<gene>
    <name evidence="9" type="ORF">D5281_24010</name>
</gene>
<evidence type="ECO:0000259" key="8">
    <source>
        <dbReference type="Pfam" id="PF01593"/>
    </source>
</evidence>
<proteinExistence type="inferred from homology"/>
<comment type="caution">
    <text evidence="9">The sequence shown here is derived from an EMBL/GenBank/DDBJ whole genome shotgun (WGS) entry which is preliminary data.</text>
</comment>
<evidence type="ECO:0000256" key="2">
    <source>
        <dbReference type="ARBA" id="ARBA00037901"/>
    </source>
</evidence>
<sequence>MSENKKRIVIVGGGIAGLSAGIYGKLAGYNVDIYEKNPVAGGECMGWNRKGCHIDNCIHWLTGTKKGTALRKVWETVGALDEHTEFADCDSFYTSIKGDSRVTLWKDLERTKSELLKLSPDDAMEIEKFIEYVKYAAECEIPAEKPMDAMGIMDYIHMGVSMADMPKVMKEYGSIDLEELSKRFKHPALKQLFTDYLPKEYVASSFLVSYASITSGNGEIPMGGSLAMVKRMVNQFLRLGGNLHCNAPVVRILIENKKAIGIEMADKEKVLADYIISSVDTMEMFDRLIGKKYMDAKWQSCYADNEKYPLFSAVQAAFVADKTAYDRKGTIFFDCSPFETGGRKVERISVKSYEYEPEFAPTGKIVIQVNIPQFDKEYLYWKGLTKEEYESRKKEAVKAIEERLQMQFPSLLGHMEFLDCWTPITYERYCNAYHGAYMGFITRKGVKSFRVKGLLKGVQNLYIASQWIMAPGGLPVAVTAGKFAVWRIACKDKRMIDYNN</sequence>
<dbReference type="EMBL" id="QZDT01000101">
    <property type="protein sequence ID" value="NBJ95497.1"/>
    <property type="molecule type" value="Genomic_DNA"/>
</dbReference>
<reference evidence="9" key="1">
    <citation type="submission" date="2018-09" db="EMBL/GenBank/DDBJ databases">
        <title>Murine metabolic-syndrome-specific gut microbial biobank.</title>
        <authorList>
            <person name="Liu C."/>
        </authorList>
    </citation>
    <scope>NUCLEOTIDE SEQUENCE</scope>
    <source>
        <strain evidence="9">D42-62</strain>
    </source>
</reference>